<organism evidence="1">
    <name type="scientific">bioreactor metagenome</name>
    <dbReference type="NCBI Taxonomy" id="1076179"/>
    <lineage>
        <taxon>unclassified sequences</taxon>
        <taxon>metagenomes</taxon>
        <taxon>ecological metagenomes</taxon>
    </lineage>
</organism>
<proteinExistence type="predicted"/>
<comment type="caution">
    <text evidence="1">The sequence shown here is derived from an EMBL/GenBank/DDBJ whole genome shotgun (WGS) entry which is preliminary data.</text>
</comment>
<sequence length="46" mass="5519">MKNNIEKTCPICGEIMKEYNFAYDNNQYGKKYYKCEECGHKENTMN</sequence>
<dbReference type="EMBL" id="VSSQ01011043">
    <property type="protein sequence ID" value="MPM45857.1"/>
    <property type="molecule type" value="Genomic_DNA"/>
</dbReference>
<accession>A0A644ZYM4</accession>
<evidence type="ECO:0000313" key="1">
    <source>
        <dbReference type="EMBL" id="MPM45857.1"/>
    </source>
</evidence>
<gene>
    <name evidence="1" type="ORF">SDC9_92549</name>
</gene>
<name>A0A644ZYM4_9ZZZZ</name>
<evidence type="ECO:0008006" key="2">
    <source>
        <dbReference type="Google" id="ProtNLM"/>
    </source>
</evidence>
<reference evidence="1" key="1">
    <citation type="submission" date="2019-08" db="EMBL/GenBank/DDBJ databases">
        <authorList>
            <person name="Kucharzyk K."/>
            <person name="Murdoch R.W."/>
            <person name="Higgins S."/>
            <person name="Loffler F."/>
        </authorList>
    </citation>
    <scope>NUCLEOTIDE SEQUENCE</scope>
</reference>
<dbReference type="AlphaFoldDB" id="A0A644ZYM4"/>
<protein>
    <recommendedName>
        <fullName evidence="2">InsA N-terminal domain-containing protein</fullName>
    </recommendedName>
</protein>